<dbReference type="Proteomes" id="UP000024043">
    <property type="component" value="Unassembled WGS sequence"/>
</dbReference>
<reference evidence="1 2" key="1">
    <citation type="submission" date="2014-03" db="EMBL/GenBank/DDBJ databases">
        <title>Genetic Variability of E. coli after antibiotic treatment.</title>
        <authorList>
            <person name="Silbergeld E."/>
            <person name="Coles C."/>
            <person name="Seidman J.C."/>
            <person name="You Y."/>
            <person name="George J."/>
            <person name="Nadendla S."/>
            <person name="Huot H."/>
            <person name="Daugherty S.C."/>
            <person name="Nagaraj S."/>
            <person name="Ott S."/>
            <person name="Klega K."/>
            <person name="Rasko D."/>
        </authorList>
    </citation>
    <scope>NUCLEOTIDE SEQUENCE [LARGE SCALE GENOMIC DNA]</scope>
    <source>
        <strain evidence="1 2">1-250-04_S3_C1</strain>
    </source>
</reference>
<dbReference type="EMBL" id="JJLU01000080">
    <property type="protein sequence ID" value="EZJ85275.1"/>
    <property type="molecule type" value="Genomic_DNA"/>
</dbReference>
<comment type="caution">
    <text evidence="1">The sequence shown here is derived from an EMBL/GenBank/DDBJ whole genome shotgun (WGS) entry which is preliminary data.</text>
</comment>
<organism evidence="1 2">
    <name type="scientific">Escherichia coli 1-250-04_S3_C1</name>
    <dbReference type="NCBI Taxonomy" id="1444135"/>
    <lineage>
        <taxon>Bacteria</taxon>
        <taxon>Pseudomonadati</taxon>
        <taxon>Pseudomonadota</taxon>
        <taxon>Gammaproteobacteria</taxon>
        <taxon>Enterobacterales</taxon>
        <taxon>Enterobacteriaceae</taxon>
        <taxon>Escherichia</taxon>
    </lineage>
</organism>
<proteinExistence type="predicted"/>
<evidence type="ECO:0000313" key="1">
    <source>
        <dbReference type="EMBL" id="EZJ85275.1"/>
    </source>
</evidence>
<name>A0AAN4NTW1_ECOLX</name>
<gene>
    <name evidence="1" type="ORF">AC00_2352</name>
</gene>
<dbReference type="AlphaFoldDB" id="A0AAN4NTW1"/>
<accession>A0AAN4NTW1</accession>
<sequence length="50" mass="5907">MASILVWISSLIIYHFGRKLSCANYINPYDLITCKLTMHLFADEYNWHIS</sequence>
<protein>
    <submittedName>
        <fullName evidence="1">Uncharacterized protein</fullName>
    </submittedName>
</protein>
<evidence type="ECO:0000313" key="2">
    <source>
        <dbReference type="Proteomes" id="UP000024043"/>
    </source>
</evidence>